<dbReference type="Proteomes" id="UP000886998">
    <property type="component" value="Unassembled WGS sequence"/>
</dbReference>
<evidence type="ECO:0000313" key="1">
    <source>
        <dbReference type="EMBL" id="GFY77003.1"/>
    </source>
</evidence>
<name>A0A8X6YR88_9ARAC</name>
<protein>
    <submittedName>
        <fullName evidence="1">Uncharacterized protein</fullName>
    </submittedName>
</protein>
<keyword evidence="2" id="KW-1185">Reference proteome</keyword>
<accession>A0A8X6YR88</accession>
<reference evidence="1" key="1">
    <citation type="submission" date="2020-08" db="EMBL/GenBank/DDBJ databases">
        <title>Multicomponent nature underlies the extraordinary mechanical properties of spider dragline silk.</title>
        <authorList>
            <person name="Kono N."/>
            <person name="Nakamura H."/>
            <person name="Mori M."/>
            <person name="Yoshida Y."/>
            <person name="Ohtoshi R."/>
            <person name="Malay A.D."/>
            <person name="Moran D.A.P."/>
            <person name="Tomita M."/>
            <person name="Numata K."/>
            <person name="Arakawa K."/>
        </authorList>
    </citation>
    <scope>NUCLEOTIDE SEQUENCE</scope>
</reference>
<gene>
    <name evidence="1" type="ORF">TNIN_273371</name>
</gene>
<evidence type="ECO:0000313" key="2">
    <source>
        <dbReference type="Proteomes" id="UP000886998"/>
    </source>
</evidence>
<organism evidence="1 2">
    <name type="scientific">Trichonephila inaurata madagascariensis</name>
    <dbReference type="NCBI Taxonomy" id="2747483"/>
    <lineage>
        <taxon>Eukaryota</taxon>
        <taxon>Metazoa</taxon>
        <taxon>Ecdysozoa</taxon>
        <taxon>Arthropoda</taxon>
        <taxon>Chelicerata</taxon>
        <taxon>Arachnida</taxon>
        <taxon>Araneae</taxon>
        <taxon>Araneomorphae</taxon>
        <taxon>Entelegynae</taxon>
        <taxon>Araneoidea</taxon>
        <taxon>Nephilidae</taxon>
        <taxon>Trichonephila</taxon>
        <taxon>Trichonephila inaurata</taxon>
    </lineage>
</organism>
<dbReference type="EMBL" id="BMAV01022264">
    <property type="protein sequence ID" value="GFY77003.1"/>
    <property type="molecule type" value="Genomic_DNA"/>
</dbReference>
<dbReference type="AlphaFoldDB" id="A0A8X6YR88"/>
<proteinExistence type="predicted"/>
<sequence length="88" mass="10140">MSWLQGLLIRVIKDFDEMLIDDLPIEANILFHSHANELCTARGFFDLFKMEMWVNTPGIMYYSRSSPCFKETKGSEQLALAGLFTECL</sequence>
<comment type="caution">
    <text evidence="1">The sequence shown here is derived from an EMBL/GenBank/DDBJ whole genome shotgun (WGS) entry which is preliminary data.</text>
</comment>